<dbReference type="GO" id="GO:0097367">
    <property type="term" value="F:carbohydrate derivative binding"/>
    <property type="evidence" value="ECO:0007669"/>
    <property type="project" value="InterPro"/>
</dbReference>
<dbReference type="GO" id="GO:0004476">
    <property type="term" value="F:mannose-6-phosphate isomerase activity"/>
    <property type="evidence" value="ECO:0007669"/>
    <property type="project" value="InterPro"/>
</dbReference>
<evidence type="ECO:0000256" key="1">
    <source>
        <dbReference type="ARBA" id="ARBA00010523"/>
    </source>
</evidence>
<organism evidence="4">
    <name type="scientific">Ammonifex degensii</name>
    <dbReference type="NCBI Taxonomy" id="42838"/>
    <lineage>
        <taxon>Bacteria</taxon>
        <taxon>Bacillati</taxon>
        <taxon>Bacillota</taxon>
        <taxon>Clostridia</taxon>
        <taxon>Thermoanaerobacterales</taxon>
        <taxon>Thermoanaerobacteraceae</taxon>
        <taxon>Ammonifex</taxon>
    </lineage>
</organism>
<dbReference type="Pfam" id="PF01380">
    <property type="entry name" value="SIS"/>
    <property type="match status" value="1"/>
</dbReference>
<reference evidence="4" key="1">
    <citation type="journal article" date="2020" name="mSystems">
        <title>Genome- and Community-Level Interaction Insights into Carbon Utilization and Element Cycling Functions of Hydrothermarchaeota in Hydrothermal Sediment.</title>
        <authorList>
            <person name="Zhou Z."/>
            <person name="Liu Y."/>
            <person name="Xu W."/>
            <person name="Pan J."/>
            <person name="Luo Z.H."/>
            <person name="Li M."/>
        </authorList>
    </citation>
    <scope>NUCLEOTIDE SEQUENCE [LARGE SCALE GENOMIC DNA]</scope>
    <source>
        <strain evidence="4">SpSt-300</strain>
    </source>
</reference>
<dbReference type="NCBIfam" id="TIGR02128">
    <property type="entry name" value="G6PI_arch"/>
    <property type="match status" value="1"/>
</dbReference>
<dbReference type="Pfam" id="PF10432">
    <property type="entry name" value="bact-PGI_C"/>
    <property type="match status" value="1"/>
</dbReference>
<dbReference type="CDD" id="cd05017">
    <property type="entry name" value="SIS_PGI_PMI_1"/>
    <property type="match status" value="1"/>
</dbReference>
<dbReference type="CDD" id="cd05637">
    <property type="entry name" value="SIS_PGI_PMI_2"/>
    <property type="match status" value="1"/>
</dbReference>
<comment type="similarity">
    <text evidence="1">Belongs to the PGI/PMI family.</text>
</comment>
<sequence>MVNLNDAGCLKALDSTGFFEALAGLSEQCLKAYEIGRKAAVPALPEVQNIVVTGLGGSAIGGDLLRVYCQERLGVPVVVNRDYTLPAFAGAKTLIFAVSYSGNTEETLNAYQQAREEGCALVALTSGGKLQALAAADGVPVVQVPSGLAPRAATGYLFIPMLAILESFGMLAGVAGEVAELARELETYRAAYGLETPEEKNPAKQLALAFKDRIPVVWGASGTTEVVAQRWKGQVNENAKAPAYWNVFPELNHNEVVGFEKPEELLRQLWVVFLRDRGDHPRVSYRMEVTRQIIEKKVAGVTEVTSTGAGMLARLYSLIYLGDWTSAYLAVLYGIDPGPVKVIDYLKGELAKR</sequence>
<dbReference type="SUPFAM" id="SSF53697">
    <property type="entry name" value="SIS domain"/>
    <property type="match status" value="1"/>
</dbReference>
<keyword evidence="2 4" id="KW-0413">Isomerase</keyword>
<dbReference type="GO" id="GO:0004347">
    <property type="term" value="F:glucose-6-phosphate isomerase activity"/>
    <property type="evidence" value="ECO:0007669"/>
    <property type="project" value="InterPro"/>
</dbReference>
<gene>
    <name evidence="4" type="ORF">ENQ34_01815</name>
</gene>
<dbReference type="InterPro" id="IPR001347">
    <property type="entry name" value="SIS_dom"/>
</dbReference>
<dbReference type="GO" id="GO:1901135">
    <property type="term" value="P:carbohydrate derivative metabolic process"/>
    <property type="evidence" value="ECO:0007669"/>
    <property type="project" value="InterPro"/>
</dbReference>
<evidence type="ECO:0000259" key="3">
    <source>
        <dbReference type="PROSITE" id="PS51464"/>
    </source>
</evidence>
<accession>A0A7C2E229</accession>
<name>A0A7C2E229_9THEO</name>
<dbReference type="InterPro" id="IPR046348">
    <property type="entry name" value="SIS_dom_sf"/>
</dbReference>
<dbReference type="PROSITE" id="PS51464">
    <property type="entry name" value="SIS"/>
    <property type="match status" value="1"/>
</dbReference>
<dbReference type="NCBIfam" id="NF006423">
    <property type="entry name" value="PRK08674.1-2"/>
    <property type="match status" value="1"/>
</dbReference>
<comment type="caution">
    <text evidence="4">The sequence shown here is derived from an EMBL/GenBank/DDBJ whole genome shotgun (WGS) entry which is preliminary data.</text>
</comment>
<feature type="domain" description="SIS" evidence="3">
    <location>
        <begin position="40"/>
        <end position="181"/>
    </location>
</feature>
<dbReference type="EMBL" id="DSMU01000117">
    <property type="protein sequence ID" value="HEL65406.1"/>
    <property type="molecule type" value="Genomic_DNA"/>
</dbReference>
<evidence type="ECO:0000313" key="4">
    <source>
        <dbReference type="EMBL" id="HEL65406.1"/>
    </source>
</evidence>
<protein>
    <submittedName>
        <fullName evidence="4">Bifunctional phosphoglucose/phosphomannose isomerase</fullName>
    </submittedName>
</protein>
<dbReference type="InterPro" id="IPR019490">
    <property type="entry name" value="Glu6P/Mann6P_isomerase_C"/>
</dbReference>
<dbReference type="NCBIfam" id="NF006426">
    <property type="entry name" value="PRK08674.1-6"/>
    <property type="match status" value="1"/>
</dbReference>
<proteinExistence type="inferred from homology"/>
<evidence type="ECO:0000256" key="2">
    <source>
        <dbReference type="ARBA" id="ARBA00023235"/>
    </source>
</evidence>
<dbReference type="InterPro" id="IPR035484">
    <property type="entry name" value="SIS_PGI/PMI_1"/>
</dbReference>
<dbReference type="GO" id="GO:0005975">
    <property type="term" value="P:carbohydrate metabolic process"/>
    <property type="evidence" value="ECO:0007669"/>
    <property type="project" value="InterPro"/>
</dbReference>
<dbReference type="Gene3D" id="3.40.50.10490">
    <property type="entry name" value="Glucose-6-phosphate isomerase like protein, domain 1"/>
    <property type="match status" value="2"/>
</dbReference>
<dbReference type="AlphaFoldDB" id="A0A7C2E229"/>